<proteinExistence type="predicted"/>
<dbReference type="SUPFAM" id="SSF50475">
    <property type="entry name" value="FMN-binding split barrel"/>
    <property type="match status" value="1"/>
</dbReference>
<dbReference type="InterPro" id="IPR019595">
    <property type="entry name" value="DUF2470"/>
</dbReference>
<dbReference type="Gene3D" id="3.20.180.10">
    <property type="entry name" value="PNP-oxidase-like"/>
    <property type="match status" value="1"/>
</dbReference>
<dbReference type="AlphaFoldDB" id="A0A1M4VE77"/>
<evidence type="ECO:0000259" key="2">
    <source>
        <dbReference type="Pfam" id="PF10615"/>
    </source>
</evidence>
<name>A0A1M4VE77_STRHI</name>
<dbReference type="Pfam" id="PF10615">
    <property type="entry name" value="DUF2470"/>
    <property type="match status" value="1"/>
</dbReference>
<evidence type="ECO:0000313" key="3">
    <source>
        <dbReference type="EMBL" id="SHE67153.1"/>
    </source>
</evidence>
<gene>
    <name evidence="3" type="ORF">SAMN05444320_101738</name>
</gene>
<feature type="compositionally biased region" description="Low complexity" evidence="1">
    <location>
        <begin position="1"/>
        <end position="12"/>
    </location>
</feature>
<evidence type="ECO:0000313" key="4">
    <source>
        <dbReference type="Proteomes" id="UP000184501"/>
    </source>
</evidence>
<sequence length="273" mass="29691">MSMSSSEPSVPEQPGTATPHPRPAVPTAAERARSVAERGGRAALLPAAEQGARVLPLFHHVHPDGSAVVLLPDEHPLVATTCLAPRSELAAMLELADPAPVRLRESVRGLLWITGWLRTMDGERQRAEAVAVAERRPDPRLLDVGHGASLLRLSPVSLVLADAEGTESLDVAEFAAAEPDPFCRHEDGWLRHLELSHRDVVGMLARHLPPALRGGHVRPLGLDRYGLRLRVEADNGDHDVRLAFSRPVENRQELAAELRRLVGCPFLAANHRP</sequence>
<feature type="region of interest" description="Disordered" evidence="1">
    <location>
        <begin position="1"/>
        <end position="38"/>
    </location>
</feature>
<protein>
    <recommendedName>
        <fullName evidence="2">DUF2470 domain-containing protein</fullName>
    </recommendedName>
</protein>
<dbReference type="EMBL" id="FQVN01000001">
    <property type="protein sequence ID" value="SHE67153.1"/>
    <property type="molecule type" value="Genomic_DNA"/>
</dbReference>
<organism evidence="3 4">
    <name type="scientific">Streptoalloteichus hindustanus</name>
    <dbReference type="NCBI Taxonomy" id="2017"/>
    <lineage>
        <taxon>Bacteria</taxon>
        <taxon>Bacillati</taxon>
        <taxon>Actinomycetota</taxon>
        <taxon>Actinomycetes</taxon>
        <taxon>Pseudonocardiales</taxon>
        <taxon>Pseudonocardiaceae</taxon>
        <taxon>Streptoalloteichus</taxon>
    </lineage>
</organism>
<accession>A0A1M4VE77</accession>
<feature type="domain" description="DUF2470" evidence="2">
    <location>
        <begin position="187"/>
        <end position="258"/>
    </location>
</feature>
<reference evidence="3 4" key="1">
    <citation type="submission" date="2016-11" db="EMBL/GenBank/DDBJ databases">
        <authorList>
            <person name="Jaros S."/>
            <person name="Januszkiewicz K."/>
            <person name="Wedrychowicz H."/>
        </authorList>
    </citation>
    <scope>NUCLEOTIDE SEQUENCE [LARGE SCALE GENOMIC DNA]</scope>
    <source>
        <strain evidence="3 4">DSM 44523</strain>
    </source>
</reference>
<dbReference type="Proteomes" id="UP000184501">
    <property type="component" value="Unassembled WGS sequence"/>
</dbReference>
<dbReference type="InterPro" id="IPR037119">
    <property type="entry name" value="Haem_oxidase_HugZ-like_sf"/>
</dbReference>
<evidence type="ECO:0000256" key="1">
    <source>
        <dbReference type="SAM" id="MobiDB-lite"/>
    </source>
</evidence>
<dbReference type="STRING" id="2017.SAMN05444320_101738"/>
<keyword evidence="4" id="KW-1185">Reference proteome</keyword>